<feature type="domain" description="FecR protein" evidence="3">
    <location>
        <begin position="78"/>
        <end position="172"/>
    </location>
</feature>
<accession>A0A395M1E8</accession>
<evidence type="ECO:0000256" key="1">
    <source>
        <dbReference type="SAM" id="MobiDB-lite"/>
    </source>
</evidence>
<sequence>MKLLNTSSMNRTILSTLALLFSVSLAAANTNKTKSSESNRTPVADVAIVIKTVKDVQAKIGNMPFKPAQRGQNLSSGDAVKTGEKSFSILRFVDGSVIRVQENSEIKVRGEKSDGKMEKTVDINFGKLGFNVKQKPGEQFRFTSPTSVASIKGTTGAYISDSDGSSLTIVEGMGELETRDGKKYTVGAGETAFVNANGESGKRKASQNELNSASTSTKTGPFKVRFLDANGNERILEIPEQN</sequence>
<dbReference type="EMBL" id="PHFL01000037">
    <property type="protein sequence ID" value="RFM24613.1"/>
    <property type="molecule type" value="Genomic_DNA"/>
</dbReference>
<reference evidence="4 5" key="1">
    <citation type="journal article" date="2011" name="ISME J.">
        <title>Community ecology of hot spring cyanobacterial mats: predominant populations and their functional potential.</title>
        <authorList>
            <person name="Klatt C.G."/>
            <person name="Wood J.M."/>
            <person name="Rusch D.B."/>
            <person name="Bateson M.M."/>
            <person name="Hamamura N."/>
            <person name="Heidelberg J.F."/>
            <person name="Grossman A.R."/>
            <person name="Bhaya D."/>
            <person name="Cohan F.M."/>
            <person name="Kuhl M."/>
            <person name="Bryant D.A."/>
            <person name="Ward D.M."/>
        </authorList>
    </citation>
    <scope>NUCLEOTIDE SEQUENCE [LARGE SCALE GENOMIC DNA]</scope>
    <source>
        <strain evidence="4">OS</strain>
    </source>
</reference>
<comment type="caution">
    <text evidence="4">The sequence shown here is derived from an EMBL/GenBank/DDBJ whole genome shotgun (WGS) entry which is preliminary data.</text>
</comment>
<evidence type="ECO:0000313" key="4">
    <source>
        <dbReference type="EMBL" id="RFM24613.1"/>
    </source>
</evidence>
<feature type="region of interest" description="Disordered" evidence="1">
    <location>
        <begin position="198"/>
        <end position="219"/>
    </location>
</feature>
<name>A0A395M1E8_9BACT</name>
<dbReference type="Proteomes" id="UP000266389">
    <property type="component" value="Unassembled WGS sequence"/>
</dbReference>
<feature type="chain" id="PRO_5017295399" description="FecR protein domain-containing protein" evidence="2">
    <location>
        <begin position="27"/>
        <end position="242"/>
    </location>
</feature>
<evidence type="ECO:0000313" key="5">
    <source>
        <dbReference type="Proteomes" id="UP000266389"/>
    </source>
</evidence>
<feature type="compositionally biased region" description="Polar residues" evidence="1">
    <location>
        <begin position="207"/>
        <end position="219"/>
    </location>
</feature>
<evidence type="ECO:0000259" key="3">
    <source>
        <dbReference type="Pfam" id="PF04773"/>
    </source>
</evidence>
<protein>
    <recommendedName>
        <fullName evidence="3">FecR protein domain-containing protein</fullName>
    </recommendedName>
</protein>
<dbReference type="Pfam" id="PF04773">
    <property type="entry name" value="FecR"/>
    <property type="match status" value="1"/>
</dbReference>
<dbReference type="AlphaFoldDB" id="A0A395M1E8"/>
<organism evidence="4 5">
    <name type="scientific">Candidatus Thermochlorobacter aerophilus</name>
    <dbReference type="NCBI Taxonomy" id="1868324"/>
    <lineage>
        <taxon>Bacteria</taxon>
        <taxon>Pseudomonadati</taxon>
        <taxon>Chlorobiota</taxon>
        <taxon>Chlorobiia</taxon>
        <taxon>Chlorobiales</taxon>
        <taxon>Candidatus Thermochlorobacteriaceae</taxon>
        <taxon>Candidatus Thermochlorobacter</taxon>
    </lineage>
</organism>
<gene>
    <name evidence="4" type="ORF">D0433_04885</name>
</gene>
<keyword evidence="2" id="KW-0732">Signal</keyword>
<dbReference type="Gene3D" id="2.60.120.1440">
    <property type="match status" value="1"/>
</dbReference>
<proteinExistence type="predicted"/>
<dbReference type="InterPro" id="IPR006860">
    <property type="entry name" value="FecR"/>
</dbReference>
<feature type="signal peptide" evidence="2">
    <location>
        <begin position="1"/>
        <end position="26"/>
    </location>
</feature>
<dbReference type="PANTHER" id="PTHR38731:SF1">
    <property type="entry name" value="FECR PROTEIN DOMAIN-CONTAINING PROTEIN"/>
    <property type="match status" value="1"/>
</dbReference>
<dbReference type="PANTHER" id="PTHR38731">
    <property type="entry name" value="LIPL45-RELATED LIPOPROTEIN-RELATED"/>
    <property type="match status" value="1"/>
</dbReference>
<evidence type="ECO:0000256" key="2">
    <source>
        <dbReference type="SAM" id="SignalP"/>
    </source>
</evidence>